<name>A0A381VPN5_9ZZZZ</name>
<sequence length="62" mass="6842">MASFETGQKVIIKEAIGELPDSWTGRTAVVVEPAPRNQGLLVQFDDEPNRTYVVPELSLEQA</sequence>
<proteinExistence type="predicted"/>
<reference evidence="1" key="1">
    <citation type="submission" date="2018-05" db="EMBL/GenBank/DDBJ databases">
        <authorList>
            <person name="Lanie J.A."/>
            <person name="Ng W.-L."/>
            <person name="Kazmierczak K.M."/>
            <person name="Andrzejewski T.M."/>
            <person name="Davidsen T.M."/>
            <person name="Wayne K.J."/>
            <person name="Tettelin H."/>
            <person name="Glass J.I."/>
            <person name="Rusch D."/>
            <person name="Podicherti R."/>
            <person name="Tsui H.-C.T."/>
            <person name="Winkler M.E."/>
        </authorList>
    </citation>
    <scope>NUCLEOTIDE SEQUENCE</scope>
</reference>
<evidence type="ECO:0008006" key="2">
    <source>
        <dbReference type="Google" id="ProtNLM"/>
    </source>
</evidence>
<evidence type="ECO:0000313" key="1">
    <source>
        <dbReference type="EMBL" id="SVA42184.1"/>
    </source>
</evidence>
<gene>
    <name evidence="1" type="ORF">METZ01_LOCUS95038</name>
</gene>
<organism evidence="1">
    <name type="scientific">marine metagenome</name>
    <dbReference type="NCBI Taxonomy" id="408172"/>
    <lineage>
        <taxon>unclassified sequences</taxon>
        <taxon>metagenomes</taxon>
        <taxon>ecological metagenomes</taxon>
    </lineage>
</organism>
<protein>
    <recommendedName>
        <fullName evidence="2">Hypervirulence associated protein TUDOR domain-containing protein</fullName>
    </recommendedName>
</protein>
<accession>A0A381VPN5</accession>
<dbReference type="EMBL" id="UINC01009405">
    <property type="protein sequence ID" value="SVA42184.1"/>
    <property type="molecule type" value="Genomic_DNA"/>
</dbReference>
<dbReference type="AlphaFoldDB" id="A0A381VPN5"/>